<accession>A0A1Q8S8M2</accession>
<keyword evidence="1" id="KW-0472">Membrane</keyword>
<feature type="transmembrane region" description="Helical" evidence="1">
    <location>
        <begin position="18"/>
        <end position="42"/>
    </location>
</feature>
<reference evidence="2 3" key="1">
    <citation type="submission" date="2016-11" db="EMBL/GenBank/DDBJ databases">
        <title>Draft Genome Assembly of Colletotrichum chlorophyti a pathogen of herbaceous plants.</title>
        <authorList>
            <person name="Gan P."/>
            <person name="Narusaka M."/>
            <person name="Tsushima A."/>
            <person name="Narusaka Y."/>
            <person name="Takano Y."/>
            <person name="Shirasu K."/>
        </authorList>
    </citation>
    <scope>NUCLEOTIDE SEQUENCE [LARGE SCALE GENOMIC DNA]</scope>
    <source>
        <strain evidence="2 3">NTL11</strain>
    </source>
</reference>
<dbReference type="EMBL" id="MPGH01000003">
    <property type="protein sequence ID" value="OLN97789.1"/>
    <property type="molecule type" value="Genomic_DNA"/>
</dbReference>
<keyword evidence="3" id="KW-1185">Reference proteome</keyword>
<dbReference type="OrthoDB" id="4842734at2759"/>
<evidence type="ECO:0000313" key="2">
    <source>
        <dbReference type="EMBL" id="OLN97789.1"/>
    </source>
</evidence>
<sequence length="48" mass="5614">ISSLFIVTISLPIQFTPLYISTLLTYIFTSSINNPLLYLYYLSFNYIK</sequence>
<feature type="non-terminal residue" evidence="2">
    <location>
        <position position="1"/>
    </location>
</feature>
<dbReference type="AlphaFoldDB" id="A0A1Q8S8M2"/>
<gene>
    <name evidence="2" type="ORF">CCHL11_10362</name>
</gene>
<name>A0A1Q8S8M2_9PEZI</name>
<organism evidence="2 3">
    <name type="scientific">Colletotrichum chlorophyti</name>
    <dbReference type="NCBI Taxonomy" id="708187"/>
    <lineage>
        <taxon>Eukaryota</taxon>
        <taxon>Fungi</taxon>
        <taxon>Dikarya</taxon>
        <taxon>Ascomycota</taxon>
        <taxon>Pezizomycotina</taxon>
        <taxon>Sordariomycetes</taxon>
        <taxon>Hypocreomycetidae</taxon>
        <taxon>Glomerellales</taxon>
        <taxon>Glomerellaceae</taxon>
        <taxon>Colletotrichum</taxon>
    </lineage>
</organism>
<dbReference type="Proteomes" id="UP000186583">
    <property type="component" value="Unassembled WGS sequence"/>
</dbReference>
<proteinExistence type="predicted"/>
<keyword evidence="1" id="KW-0812">Transmembrane</keyword>
<comment type="caution">
    <text evidence="2">The sequence shown here is derived from an EMBL/GenBank/DDBJ whole genome shotgun (WGS) entry which is preliminary data.</text>
</comment>
<evidence type="ECO:0000256" key="1">
    <source>
        <dbReference type="SAM" id="Phobius"/>
    </source>
</evidence>
<evidence type="ECO:0000313" key="3">
    <source>
        <dbReference type="Proteomes" id="UP000186583"/>
    </source>
</evidence>
<keyword evidence="1" id="KW-1133">Transmembrane helix</keyword>
<protein>
    <submittedName>
        <fullName evidence="2">Uncharacterized protein</fullName>
    </submittedName>
</protein>